<dbReference type="CDD" id="cd16428">
    <property type="entry name" value="TcpC_C"/>
    <property type="match status" value="1"/>
</dbReference>
<name>A0AAW6T1Q3_9BACI</name>
<accession>A0AAW6T1Q3</accession>
<dbReference type="Pfam" id="PF12642">
    <property type="entry name" value="TpcC"/>
    <property type="match status" value="1"/>
</dbReference>
<dbReference type="RefSeq" id="WP_126650040.1">
    <property type="nucleotide sequence ID" value="NZ_BOQX01000010.1"/>
</dbReference>
<comment type="caution">
    <text evidence="1">The sequence shown here is derived from an EMBL/GenBank/DDBJ whole genome shotgun (WGS) entry which is preliminary data.</text>
</comment>
<proteinExistence type="predicted"/>
<dbReference type="Proteomes" id="UP001159179">
    <property type="component" value="Unassembled WGS sequence"/>
</dbReference>
<dbReference type="EMBL" id="JAROYP010000014">
    <property type="protein sequence ID" value="MDH5163272.1"/>
    <property type="molecule type" value="Genomic_DNA"/>
</dbReference>
<evidence type="ECO:0000313" key="1">
    <source>
        <dbReference type="EMBL" id="MDH5163272.1"/>
    </source>
</evidence>
<sequence length="322" mass="36009">MKKREYPKTVLRKKLIKGAFWTVFALVLFLSVVAIVRVGNAGAGEAAEKPGQQETQRKVNIAAGEGAQSFATNFATNYFNWENTDAGKKNRVERLKPYLATGLDEQAGLSFDGMEWNSSHTKSQVWGVEETGDDTALITLRVQHALTKTTQSDPKAAEAAKKTPSKVKEEKAGPYEKYFVVPVKTDGQAFVVHKVPYFIAAPKKPAIISDTAVNEDGKISDSKLQDEITSGLNTFFKVYTTGTQDELSYYVKDEDVQTMTGIITFKEVKDTVIKRGKAKNEYQVYANVVFQENQSKGQVVYPYMITLVKEEDRWFVKSLKNQ</sequence>
<dbReference type="Gene3D" id="3.10.450.540">
    <property type="match status" value="2"/>
</dbReference>
<dbReference type="InterPro" id="IPR035628">
    <property type="entry name" value="TcpC_C"/>
</dbReference>
<dbReference type="CDD" id="cd16386">
    <property type="entry name" value="TcpC_N"/>
    <property type="match status" value="1"/>
</dbReference>
<evidence type="ECO:0000313" key="2">
    <source>
        <dbReference type="Proteomes" id="UP001159179"/>
    </source>
</evidence>
<dbReference type="GeneID" id="79870156"/>
<organism evidence="1 2">
    <name type="scientific">Heyndrickxia oleronia</name>
    <dbReference type="NCBI Taxonomy" id="38875"/>
    <lineage>
        <taxon>Bacteria</taxon>
        <taxon>Bacillati</taxon>
        <taxon>Bacillota</taxon>
        <taxon>Bacilli</taxon>
        <taxon>Bacillales</taxon>
        <taxon>Bacillaceae</taxon>
        <taxon>Heyndrickxia</taxon>
    </lineage>
</organism>
<gene>
    <name evidence="1" type="ORF">P5X88_20265</name>
</gene>
<reference evidence="1" key="1">
    <citation type="submission" date="2023-03" db="EMBL/GenBank/DDBJ databases">
        <title>Bacterial isolates from washroom surfaces on a university campus.</title>
        <authorList>
            <person name="Holman D.B."/>
            <person name="Gzyl K.E."/>
            <person name="Taheri A.E."/>
        </authorList>
    </citation>
    <scope>NUCLEOTIDE SEQUENCE</scope>
    <source>
        <strain evidence="1">RD03</strain>
    </source>
</reference>
<dbReference type="AlphaFoldDB" id="A0AAW6T1Q3"/>
<protein>
    <submittedName>
        <fullName evidence="1">Conjugal transfer protein</fullName>
    </submittedName>
</protein>
<dbReference type="InterPro" id="IPR024735">
    <property type="entry name" value="TcpC"/>
</dbReference>